<evidence type="ECO:0000313" key="3">
    <source>
        <dbReference type="Proteomes" id="UP001597480"/>
    </source>
</evidence>
<evidence type="ECO:0000313" key="2">
    <source>
        <dbReference type="EMBL" id="MFD2602353.1"/>
    </source>
</evidence>
<feature type="transmembrane region" description="Helical" evidence="1">
    <location>
        <begin position="93"/>
        <end position="114"/>
    </location>
</feature>
<feature type="transmembrane region" description="Helical" evidence="1">
    <location>
        <begin position="34"/>
        <end position="53"/>
    </location>
</feature>
<keyword evidence="1" id="KW-1133">Transmembrane helix</keyword>
<feature type="transmembrane region" description="Helical" evidence="1">
    <location>
        <begin position="350"/>
        <end position="371"/>
    </location>
</feature>
<dbReference type="EMBL" id="JBHUMD010000024">
    <property type="protein sequence ID" value="MFD2602353.1"/>
    <property type="molecule type" value="Genomic_DNA"/>
</dbReference>
<sequence length="433" mass="49990">MKLKIVLIFIVLLASIYQDCPLVNVFGELARTPIVFMSIPMGLYLMFSGKFYISKYNSYLILYLLYLVIISVFYLAFVIIYTGDVNFLGENLIVKAIKMAVYPGVIIVYYQFIYTWLDRGEDKFKALMYALIGLEIFITIFLIIESINLGSGYFLTAIHATKAGYWRIRLLTYEESWIGSILTILIFLPVFLVSYLNQPKKLKNFVYCLSGFLFLYYTFKSESKGYLLLILISVFPLVIKRLYENEKTRKMLVYAVPVILIGGIGVFLSVSDIILKNWYTSGSFGTRFGSYFASLSIFIHNPLGVGLGSFIYFLAEAITDLLRSELFSGLILSEIMGYRSTTEALATKTYFFDQLILGGLCFLVFFYHFFIKRYVFFSKRKRQDILFVIIPLVFAIMGGIAYFSYDIKYDVWFLFAFTDVLQKKLMTKESDEA</sequence>
<protein>
    <submittedName>
        <fullName evidence="2">Uncharacterized protein</fullName>
    </submittedName>
</protein>
<feature type="transmembrane region" description="Helical" evidence="1">
    <location>
        <begin position="225"/>
        <end position="243"/>
    </location>
</feature>
<reference evidence="3" key="1">
    <citation type="journal article" date="2019" name="Int. J. Syst. Evol. Microbiol.">
        <title>The Global Catalogue of Microorganisms (GCM) 10K type strain sequencing project: providing services to taxonomists for standard genome sequencing and annotation.</title>
        <authorList>
            <consortium name="The Broad Institute Genomics Platform"/>
            <consortium name="The Broad Institute Genome Sequencing Center for Infectious Disease"/>
            <person name="Wu L."/>
            <person name="Ma J."/>
        </authorList>
    </citation>
    <scope>NUCLEOTIDE SEQUENCE [LARGE SCALE GENOMIC DNA]</scope>
    <source>
        <strain evidence="3">KCTC 42107</strain>
    </source>
</reference>
<feature type="transmembrane region" description="Helical" evidence="1">
    <location>
        <begin position="176"/>
        <end position="195"/>
    </location>
</feature>
<dbReference type="Proteomes" id="UP001597480">
    <property type="component" value="Unassembled WGS sequence"/>
</dbReference>
<gene>
    <name evidence="2" type="ORF">ACFSR3_09835</name>
</gene>
<dbReference type="RefSeq" id="WP_379820817.1">
    <property type="nucleotide sequence ID" value="NZ_JBHUMD010000024.1"/>
</dbReference>
<organism evidence="2 3">
    <name type="scientific">Flavobacterium suzhouense</name>
    <dbReference type="NCBI Taxonomy" id="1529638"/>
    <lineage>
        <taxon>Bacteria</taxon>
        <taxon>Pseudomonadati</taxon>
        <taxon>Bacteroidota</taxon>
        <taxon>Flavobacteriia</taxon>
        <taxon>Flavobacteriales</taxon>
        <taxon>Flavobacteriaceae</taxon>
        <taxon>Flavobacterium</taxon>
    </lineage>
</organism>
<comment type="caution">
    <text evidence="2">The sequence shown here is derived from an EMBL/GenBank/DDBJ whole genome shotgun (WGS) entry which is preliminary data.</text>
</comment>
<feature type="transmembrane region" description="Helical" evidence="1">
    <location>
        <begin position="291"/>
        <end position="314"/>
    </location>
</feature>
<keyword evidence="1" id="KW-0812">Transmembrane</keyword>
<keyword evidence="1" id="KW-0472">Membrane</keyword>
<keyword evidence="3" id="KW-1185">Reference proteome</keyword>
<evidence type="ECO:0000256" key="1">
    <source>
        <dbReference type="SAM" id="Phobius"/>
    </source>
</evidence>
<feature type="transmembrane region" description="Helical" evidence="1">
    <location>
        <begin position="202"/>
        <end position="219"/>
    </location>
</feature>
<proteinExistence type="predicted"/>
<feature type="transmembrane region" description="Helical" evidence="1">
    <location>
        <begin position="126"/>
        <end position="144"/>
    </location>
</feature>
<feature type="transmembrane region" description="Helical" evidence="1">
    <location>
        <begin position="60"/>
        <end position="81"/>
    </location>
</feature>
<name>A0ABW5NUT7_9FLAO</name>
<accession>A0ABW5NUT7</accession>
<feature type="transmembrane region" description="Helical" evidence="1">
    <location>
        <begin position="383"/>
        <end position="405"/>
    </location>
</feature>
<feature type="transmembrane region" description="Helical" evidence="1">
    <location>
        <begin position="321"/>
        <end position="338"/>
    </location>
</feature>
<feature type="transmembrane region" description="Helical" evidence="1">
    <location>
        <begin position="252"/>
        <end position="271"/>
    </location>
</feature>